<dbReference type="OrthoDB" id="418757at2759"/>
<dbReference type="Proteomes" id="UP000595140">
    <property type="component" value="Unassembled WGS sequence"/>
</dbReference>
<organism evidence="1 2">
    <name type="scientific">Cuscuta campestris</name>
    <dbReference type="NCBI Taxonomy" id="132261"/>
    <lineage>
        <taxon>Eukaryota</taxon>
        <taxon>Viridiplantae</taxon>
        <taxon>Streptophyta</taxon>
        <taxon>Embryophyta</taxon>
        <taxon>Tracheophyta</taxon>
        <taxon>Spermatophyta</taxon>
        <taxon>Magnoliopsida</taxon>
        <taxon>eudicotyledons</taxon>
        <taxon>Gunneridae</taxon>
        <taxon>Pentapetalae</taxon>
        <taxon>asterids</taxon>
        <taxon>lamiids</taxon>
        <taxon>Solanales</taxon>
        <taxon>Convolvulaceae</taxon>
        <taxon>Cuscuteae</taxon>
        <taxon>Cuscuta</taxon>
        <taxon>Cuscuta subgen. Grammica</taxon>
        <taxon>Cuscuta sect. Cleistogrammica</taxon>
    </lineage>
</organism>
<evidence type="ECO:0008006" key="3">
    <source>
        <dbReference type="Google" id="ProtNLM"/>
    </source>
</evidence>
<protein>
    <recommendedName>
        <fullName evidence="3">Retrotransposon Copia-like N-terminal domain-containing protein</fullName>
    </recommendedName>
</protein>
<keyword evidence="2" id="KW-1185">Reference proteome</keyword>
<dbReference type="AlphaFoldDB" id="A0A484MXB4"/>
<sequence length="109" mass="12398">MMSEDGKIRIEKFDGQDFGWWKMQVEDLLCQKDLLPCLTSQKPEKMKDEEWADLDRKALAVIRCTLTKSVAFNIVKETTARAKSPADMFTKTVVLDKLKLCIASAGLLE</sequence>
<evidence type="ECO:0000313" key="1">
    <source>
        <dbReference type="EMBL" id="VFQ93450.1"/>
    </source>
</evidence>
<gene>
    <name evidence="1" type="ORF">CCAM_LOCUS35226</name>
</gene>
<evidence type="ECO:0000313" key="2">
    <source>
        <dbReference type="Proteomes" id="UP000595140"/>
    </source>
</evidence>
<accession>A0A484MXB4</accession>
<proteinExistence type="predicted"/>
<dbReference type="EMBL" id="OOIL02004928">
    <property type="protein sequence ID" value="VFQ93450.1"/>
    <property type="molecule type" value="Genomic_DNA"/>
</dbReference>
<reference evidence="1 2" key="1">
    <citation type="submission" date="2018-04" db="EMBL/GenBank/DDBJ databases">
        <authorList>
            <person name="Vogel A."/>
        </authorList>
    </citation>
    <scope>NUCLEOTIDE SEQUENCE [LARGE SCALE GENOMIC DNA]</scope>
</reference>
<name>A0A484MXB4_9ASTE</name>